<feature type="chain" id="PRO_5035714421" evidence="2">
    <location>
        <begin position="21"/>
        <end position="104"/>
    </location>
</feature>
<accession>A0A8T2MIV6</accession>
<dbReference type="EMBL" id="JAFBMS010002458">
    <property type="protein sequence ID" value="KAG9328269.1"/>
    <property type="molecule type" value="Genomic_DNA"/>
</dbReference>
<evidence type="ECO:0000256" key="1">
    <source>
        <dbReference type="SAM" id="MobiDB-lite"/>
    </source>
</evidence>
<feature type="signal peptide" evidence="2">
    <location>
        <begin position="1"/>
        <end position="20"/>
    </location>
</feature>
<reference evidence="3" key="1">
    <citation type="thesis" date="2021" institute="BYU ScholarsArchive" country="Provo, UT, USA">
        <title>Applications of and Algorithms for Genome Assembly and Genomic Analyses with an Emphasis on Marine Teleosts.</title>
        <authorList>
            <person name="Pickett B.D."/>
        </authorList>
    </citation>
    <scope>NUCLEOTIDE SEQUENCE</scope>
    <source>
        <strain evidence="3">HI-2016</strain>
    </source>
</reference>
<keyword evidence="4" id="KW-1185">Reference proteome</keyword>
<evidence type="ECO:0000313" key="4">
    <source>
        <dbReference type="Proteomes" id="UP000824540"/>
    </source>
</evidence>
<comment type="caution">
    <text evidence="3">The sequence shown here is derived from an EMBL/GenBank/DDBJ whole genome shotgun (WGS) entry which is preliminary data.</text>
</comment>
<name>A0A8T2MIV6_9TELE</name>
<dbReference type="Proteomes" id="UP000824540">
    <property type="component" value="Unassembled WGS sequence"/>
</dbReference>
<evidence type="ECO:0000256" key="2">
    <source>
        <dbReference type="SAM" id="SignalP"/>
    </source>
</evidence>
<keyword evidence="2" id="KW-0732">Signal</keyword>
<dbReference type="AlphaFoldDB" id="A0A8T2MIV6"/>
<evidence type="ECO:0000313" key="3">
    <source>
        <dbReference type="EMBL" id="KAG9328269.1"/>
    </source>
</evidence>
<gene>
    <name evidence="3" type="ORF">JZ751_015457</name>
</gene>
<feature type="compositionally biased region" description="Polar residues" evidence="1">
    <location>
        <begin position="52"/>
        <end position="83"/>
    </location>
</feature>
<protein>
    <submittedName>
        <fullName evidence="3">Uncharacterized protein</fullName>
    </submittedName>
</protein>
<organism evidence="3 4">
    <name type="scientific">Albula glossodonta</name>
    <name type="common">roundjaw bonefish</name>
    <dbReference type="NCBI Taxonomy" id="121402"/>
    <lineage>
        <taxon>Eukaryota</taxon>
        <taxon>Metazoa</taxon>
        <taxon>Chordata</taxon>
        <taxon>Craniata</taxon>
        <taxon>Vertebrata</taxon>
        <taxon>Euteleostomi</taxon>
        <taxon>Actinopterygii</taxon>
        <taxon>Neopterygii</taxon>
        <taxon>Teleostei</taxon>
        <taxon>Albuliformes</taxon>
        <taxon>Albulidae</taxon>
        <taxon>Albula</taxon>
    </lineage>
</organism>
<proteinExistence type="predicted"/>
<feature type="region of interest" description="Disordered" evidence="1">
    <location>
        <begin position="43"/>
        <end position="83"/>
    </location>
</feature>
<feature type="non-terminal residue" evidence="3">
    <location>
        <position position="1"/>
    </location>
</feature>
<sequence length="104" mass="11493">MIKFVIIFIIISIPWMELTPETLTRKNVQKNLSGSVNIKDVNGATRSIPRLQDSTSAPVYSKESTSTPVYSKKSTTAPHSLGSSSYHHIACKCGQRKEIPGQFI</sequence>